<keyword evidence="2" id="KW-0472">Membrane</keyword>
<comment type="caution">
    <text evidence="3">The sequence shown here is derived from an EMBL/GenBank/DDBJ whole genome shotgun (WGS) entry which is preliminary data.</text>
</comment>
<organism evidence="3 4">
    <name type="scientific">Rhodotorula toruloides</name>
    <name type="common">Yeast</name>
    <name type="synonym">Rhodosporidium toruloides</name>
    <dbReference type="NCBI Taxonomy" id="5286"/>
    <lineage>
        <taxon>Eukaryota</taxon>
        <taxon>Fungi</taxon>
        <taxon>Dikarya</taxon>
        <taxon>Basidiomycota</taxon>
        <taxon>Pucciniomycotina</taxon>
        <taxon>Microbotryomycetes</taxon>
        <taxon>Sporidiobolales</taxon>
        <taxon>Sporidiobolaceae</taxon>
        <taxon>Rhodotorula</taxon>
    </lineage>
</organism>
<evidence type="ECO:0000313" key="4">
    <source>
        <dbReference type="Proteomes" id="UP000321518"/>
    </source>
</evidence>
<feature type="compositionally biased region" description="Basic and acidic residues" evidence="1">
    <location>
        <begin position="611"/>
        <end position="621"/>
    </location>
</feature>
<feature type="compositionally biased region" description="Low complexity" evidence="1">
    <location>
        <begin position="537"/>
        <end position="549"/>
    </location>
</feature>
<feature type="compositionally biased region" description="Pro residues" evidence="1">
    <location>
        <begin position="518"/>
        <end position="536"/>
    </location>
</feature>
<evidence type="ECO:0000256" key="1">
    <source>
        <dbReference type="SAM" id="MobiDB-lite"/>
    </source>
</evidence>
<keyword evidence="2" id="KW-1133">Transmembrane helix</keyword>
<dbReference type="PANTHER" id="PTHR31735">
    <property type="entry name" value="VACUOLAR MEMBRANE PROTEIN YPL162C"/>
    <property type="match status" value="1"/>
</dbReference>
<keyword evidence="2" id="KW-0812">Transmembrane</keyword>
<feature type="compositionally biased region" description="Low complexity" evidence="1">
    <location>
        <begin position="337"/>
        <end position="367"/>
    </location>
</feature>
<feature type="compositionally biased region" description="Acidic residues" evidence="1">
    <location>
        <begin position="705"/>
        <end position="716"/>
    </location>
</feature>
<dbReference type="Proteomes" id="UP000321518">
    <property type="component" value="Unassembled WGS sequence"/>
</dbReference>
<proteinExistence type="predicted"/>
<dbReference type="GO" id="GO:0016020">
    <property type="term" value="C:membrane"/>
    <property type="evidence" value="ECO:0007669"/>
    <property type="project" value="TreeGrafter"/>
</dbReference>
<evidence type="ECO:0000256" key="2">
    <source>
        <dbReference type="SAM" id="Phobius"/>
    </source>
</evidence>
<protein>
    <submittedName>
        <fullName evidence="3">Vacuolar membrane protein</fullName>
    </submittedName>
</protein>
<feature type="compositionally biased region" description="Low complexity" evidence="1">
    <location>
        <begin position="677"/>
        <end position="686"/>
    </location>
</feature>
<feature type="transmembrane region" description="Helical" evidence="2">
    <location>
        <begin position="110"/>
        <end position="131"/>
    </location>
</feature>
<sequence>MEDLVSTLADTIPASNGSSIAAPILEELGNEVDLATCRLLGPFALVIQGIMGAVVILSLLAKRMREKPRRKWKIWLGDVSKQVVGQAFVHSANIAISDLIALHTSDNPCSLYALNILVDTTLGVLILYYLLRLSTHLMHTTFNQPAYETGFYGSPFSLSLWGEQAAIYVACLTAMKIVVLVLFWAFPVLEDVMSWMLGWVTDEEAQVFIVMLVLPLVMNLFQFLMVDSILKSKDGARSDAFDARLEETDEEALRRGFLDSHDDDEEESDHDGAGRGAAAGYSDQSPKVGRGSVQPNGQRSDAMGARGAEHGLLDAEEEASHGADGPFFALSMPAQHAYPPAARPTSSAASTTLPPYSAHPAPPASSAIRQSLDEEDDWSAEWDQASASDSASNADGGRRESIPLAPVKAAAPHPPQPARVGHARMTSEDVGEADEWGFDADANEVEEEEANAPGNSTPPVPSTPTPRQSPPAPALPSLSPALESSVPVDVAHEEADDWGIDEHAHVTRDASTASDQSPPLPPPAPAPAPEPLPSPLLPAVASPALSPAPETSPSPPPSPPAPPPPAPPVEPAATLRQSVDGADDWGFDADADAQSELGTAASEPAPEVQDEERIPQPEPRPRVQSNGHAGAPEEDEDDWGFDGLGLPPPPPPPSHHNESSHAQSASISSALEKEVVEPSSVVKGSVAVVEEATTDVGRRPAAEAEGGEEADDDWGFDDSPSLTISALDPNVRDVVAELEARKNGASVREKEKEEEEEEEEEEESLI</sequence>
<name>A0A511KHS1_RHOTO</name>
<feature type="compositionally biased region" description="Acidic residues" evidence="1">
    <location>
        <begin position="581"/>
        <end position="593"/>
    </location>
</feature>
<dbReference type="EMBL" id="BJWK01000007">
    <property type="protein sequence ID" value="GEM09004.1"/>
    <property type="molecule type" value="Genomic_DNA"/>
</dbReference>
<dbReference type="InterPro" id="IPR022127">
    <property type="entry name" value="STIMATE/YPL162C"/>
</dbReference>
<gene>
    <name evidence="3" type="ORF">Rt10032_c07g3021</name>
</gene>
<feature type="compositionally biased region" description="Acidic residues" evidence="1">
    <location>
        <begin position="429"/>
        <end position="450"/>
    </location>
</feature>
<feature type="compositionally biased region" description="Acidic residues" evidence="1">
    <location>
        <begin position="752"/>
        <end position="766"/>
    </location>
</feature>
<feature type="compositionally biased region" description="Pro residues" evidence="1">
    <location>
        <begin position="456"/>
        <end position="474"/>
    </location>
</feature>
<dbReference type="AlphaFoldDB" id="A0A511KHS1"/>
<feature type="transmembrane region" description="Helical" evidence="2">
    <location>
        <begin position="39"/>
        <end position="62"/>
    </location>
</feature>
<accession>A0A511KHS1</accession>
<feature type="region of interest" description="Disordered" evidence="1">
    <location>
        <begin position="740"/>
        <end position="766"/>
    </location>
</feature>
<feature type="transmembrane region" description="Helical" evidence="2">
    <location>
        <begin position="165"/>
        <end position="186"/>
    </location>
</feature>
<feature type="compositionally biased region" description="Basic and acidic residues" evidence="1">
    <location>
        <begin position="740"/>
        <end position="751"/>
    </location>
</feature>
<feature type="region of interest" description="Disordered" evidence="1">
    <location>
        <begin position="337"/>
        <end position="728"/>
    </location>
</feature>
<feature type="compositionally biased region" description="Low complexity" evidence="1">
    <location>
        <begin position="660"/>
        <end position="670"/>
    </location>
</feature>
<feature type="compositionally biased region" description="Low complexity" evidence="1">
    <location>
        <begin position="381"/>
        <end position="395"/>
    </location>
</feature>
<reference evidence="3 4" key="1">
    <citation type="submission" date="2019-07" db="EMBL/GenBank/DDBJ databases">
        <title>Rhodotorula toruloides NBRC10032 genome sequencing.</title>
        <authorList>
            <person name="Shida Y."/>
            <person name="Takaku H."/>
            <person name="Ogasawara W."/>
            <person name="Mori K."/>
        </authorList>
    </citation>
    <scope>NUCLEOTIDE SEQUENCE [LARGE SCALE GENOMIC DNA]</scope>
    <source>
        <strain evidence="3 4">NBRC10032</strain>
    </source>
</reference>
<feature type="transmembrane region" description="Helical" evidence="2">
    <location>
        <begin position="206"/>
        <end position="226"/>
    </location>
</feature>
<dbReference type="Pfam" id="PF12400">
    <property type="entry name" value="STIMATE"/>
    <property type="match status" value="1"/>
</dbReference>
<feature type="region of interest" description="Disordered" evidence="1">
    <location>
        <begin position="252"/>
        <end position="305"/>
    </location>
</feature>
<dbReference type="PANTHER" id="PTHR31735:SF1">
    <property type="entry name" value="VACUOLAR MEMBRANE PROTEIN YPL162C"/>
    <property type="match status" value="1"/>
</dbReference>
<feature type="compositionally biased region" description="Low complexity" evidence="1">
    <location>
        <begin position="475"/>
        <end position="488"/>
    </location>
</feature>
<dbReference type="OrthoDB" id="431202at2759"/>
<evidence type="ECO:0000313" key="3">
    <source>
        <dbReference type="EMBL" id="GEM09004.1"/>
    </source>
</evidence>
<feature type="compositionally biased region" description="Pro residues" evidence="1">
    <location>
        <begin position="550"/>
        <end position="570"/>
    </location>
</feature>